<evidence type="ECO:0000259" key="2">
    <source>
        <dbReference type="Pfam" id="PF22950"/>
    </source>
</evidence>
<dbReference type="GeneID" id="107426731"/>
<dbReference type="Proteomes" id="UP001652623">
    <property type="component" value="Chromosome 9"/>
</dbReference>
<dbReference type="RefSeq" id="XP_015892478.1">
    <property type="nucleotide sequence ID" value="XM_016036992.4"/>
</dbReference>
<evidence type="ECO:0000313" key="4">
    <source>
        <dbReference type="RefSeq" id="XP_015892478.1"/>
    </source>
</evidence>
<keyword evidence="3" id="KW-1185">Reference proteome</keyword>
<protein>
    <submittedName>
        <fullName evidence="4">Uncharacterized protein LOC107426731</fullName>
    </submittedName>
</protein>
<evidence type="ECO:0000256" key="1">
    <source>
        <dbReference type="SAM" id="MobiDB-lite"/>
    </source>
</evidence>
<dbReference type="AlphaFoldDB" id="A0A6P4ATE0"/>
<feature type="domain" description="DUF7026" evidence="2">
    <location>
        <begin position="68"/>
        <end position="117"/>
    </location>
</feature>
<sequence>MALKIILLYPEFSQRPRIFHSLSFQSSTFFSNRAKTLAQCSKKKINNGGLASDLAKEVARMNSVLVQREEAMEKSRELLFRELCEYLNLKAEEVKKRWGKMDDEEKWALAKGFLSEWGASFHPLSARSVKELVEEYLRKEDPSPKSSSSSSSSSSSALFPTLKKIMGFSQNE</sequence>
<feature type="compositionally biased region" description="Low complexity" evidence="1">
    <location>
        <begin position="146"/>
        <end position="156"/>
    </location>
</feature>
<dbReference type="InParanoid" id="A0A6P4ATE0"/>
<dbReference type="FunCoup" id="A0A6P4ATE0">
    <property type="interactions" value="331"/>
</dbReference>
<reference evidence="4" key="1">
    <citation type="submission" date="2025-08" db="UniProtKB">
        <authorList>
            <consortium name="RefSeq"/>
        </authorList>
    </citation>
    <scope>IDENTIFICATION</scope>
    <source>
        <tissue evidence="4">Seedling</tissue>
    </source>
</reference>
<name>A0A6P4ATE0_ZIZJJ</name>
<dbReference type="InterPro" id="IPR054290">
    <property type="entry name" value="DUF7026"/>
</dbReference>
<proteinExistence type="predicted"/>
<accession>A0A6P4ATE0</accession>
<dbReference type="Pfam" id="PF22950">
    <property type="entry name" value="DUF7026"/>
    <property type="match status" value="1"/>
</dbReference>
<evidence type="ECO:0000313" key="3">
    <source>
        <dbReference type="Proteomes" id="UP001652623"/>
    </source>
</evidence>
<feature type="region of interest" description="Disordered" evidence="1">
    <location>
        <begin position="137"/>
        <end position="157"/>
    </location>
</feature>
<organism evidence="3 4">
    <name type="scientific">Ziziphus jujuba</name>
    <name type="common">Chinese jujube</name>
    <name type="synonym">Ziziphus sativa</name>
    <dbReference type="NCBI Taxonomy" id="326968"/>
    <lineage>
        <taxon>Eukaryota</taxon>
        <taxon>Viridiplantae</taxon>
        <taxon>Streptophyta</taxon>
        <taxon>Embryophyta</taxon>
        <taxon>Tracheophyta</taxon>
        <taxon>Spermatophyta</taxon>
        <taxon>Magnoliopsida</taxon>
        <taxon>eudicotyledons</taxon>
        <taxon>Gunneridae</taxon>
        <taxon>Pentapetalae</taxon>
        <taxon>rosids</taxon>
        <taxon>fabids</taxon>
        <taxon>Rosales</taxon>
        <taxon>Rhamnaceae</taxon>
        <taxon>Paliureae</taxon>
        <taxon>Ziziphus</taxon>
    </lineage>
</organism>
<gene>
    <name evidence="4" type="primary">LOC107426731</name>
</gene>
<dbReference type="KEGG" id="zju:107426731"/>